<evidence type="ECO:0000256" key="11">
    <source>
        <dbReference type="HAMAP-Rule" id="MF_00109"/>
    </source>
</evidence>
<comment type="subcellular location">
    <subcellularLocation>
        <location evidence="11">Cytoplasm</location>
    </subcellularLocation>
</comment>
<feature type="binding site" evidence="11">
    <location>
        <begin position="12"/>
        <end position="17"/>
    </location>
    <ligand>
        <name>ATP</name>
        <dbReference type="ChEBI" id="CHEBI:30616"/>
    </ligand>
</feature>
<dbReference type="OrthoDB" id="9800332at2"/>
<keyword evidence="7 11" id="KW-0418">Kinase</keyword>
<sequence length="168" mass="19320">MKNSIVLIGFMGSGKTTFGKILSERHHYQFMDTDDLIMKKENMPITEIFKTKGEDYFRQLETDVLKELTHKNDKMILSTGGGMILKQENVALMKSIGTVVYLKASPHTLANRLKNDTTRPLLKGKNKFLFIKDLLAKRKDYYEKGADVIIKTDEKNIQDILKEIEGYL</sequence>
<keyword evidence="8 11" id="KW-0067">ATP-binding</keyword>
<evidence type="ECO:0000256" key="1">
    <source>
        <dbReference type="ARBA" id="ARBA00004842"/>
    </source>
</evidence>
<evidence type="ECO:0000256" key="5">
    <source>
        <dbReference type="ARBA" id="ARBA00022679"/>
    </source>
</evidence>
<dbReference type="GO" id="GO:0005524">
    <property type="term" value="F:ATP binding"/>
    <property type="evidence" value="ECO:0007669"/>
    <property type="project" value="UniProtKB-UniRule"/>
</dbReference>
<gene>
    <name evidence="11" type="primary">aroK</name>
    <name evidence="12" type="ORF">EDC19_0792</name>
</gene>
<comment type="pathway">
    <text evidence="1 11">Metabolic intermediate biosynthesis; chorismate biosynthesis; chorismate from D-erythrose 4-phosphate and phosphoenolpyruvate: step 5/7.</text>
</comment>
<keyword evidence="11" id="KW-0963">Cytoplasm</keyword>
<keyword evidence="13" id="KW-1185">Reference proteome</keyword>
<evidence type="ECO:0000256" key="3">
    <source>
        <dbReference type="ARBA" id="ARBA00012154"/>
    </source>
</evidence>
<evidence type="ECO:0000256" key="9">
    <source>
        <dbReference type="ARBA" id="ARBA00023141"/>
    </source>
</evidence>
<comment type="caution">
    <text evidence="12">The sequence shown here is derived from an EMBL/GenBank/DDBJ whole genome shotgun (WGS) entry which is preliminary data.</text>
</comment>
<dbReference type="EC" id="2.7.1.71" evidence="3 11"/>
<dbReference type="HAMAP" id="MF_00109">
    <property type="entry name" value="Shikimate_kinase"/>
    <property type="match status" value="1"/>
</dbReference>
<feature type="binding site" evidence="11">
    <location>
        <position position="138"/>
    </location>
    <ligand>
        <name>substrate</name>
    </ligand>
</feature>
<dbReference type="PRINTS" id="PR01100">
    <property type="entry name" value="SHIKIMTKNASE"/>
</dbReference>
<dbReference type="Pfam" id="PF01202">
    <property type="entry name" value="SKI"/>
    <property type="match status" value="1"/>
</dbReference>
<dbReference type="InterPro" id="IPR031322">
    <property type="entry name" value="Shikimate/glucono_kinase"/>
</dbReference>
<keyword evidence="11" id="KW-0479">Metal-binding</keyword>
<dbReference type="EMBL" id="SMGQ01000011">
    <property type="protein sequence ID" value="TCK98372.1"/>
    <property type="molecule type" value="Genomic_DNA"/>
</dbReference>
<feature type="binding site" evidence="11">
    <location>
        <position position="34"/>
    </location>
    <ligand>
        <name>substrate</name>
    </ligand>
</feature>
<feature type="binding site" evidence="11">
    <location>
        <position position="81"/>
    </location>
    <ligand>
        <name>substrate</name>
    </ligand>
</feature>
<comment type="function">
    <text evidence="11">Catalyzes the specific phosphorylation of the 3-hydroxyl group of shikimic acid using ATP as a cosubstrate.</text>
</comment>
<proteinExistence type="inferred from homology"/>
<comment type="caution">
    <text evidence="11">Lacks conserved residue(s) required for the propagation of feature annotation.</text>
</comment>
<evidence type="ECO:0000313" key="12">
    <source>
        <dbReference type="EMBL" id="TCK98372.1"/>
    </source>
</evidence>
<dbReference type="InterPro" id="IPR027417">
    <property type="entry name" value="P-loop_NTPase"/>
</dbReference>
<dbReference type="PANTHER" id="PTHR21087">
    <property type="entry name" value="SHIKIMATE KINASE"/>
    <property type="match status" value="1"/>
</dbReference>
<organism evidence="12 13">
    <name type="scientific">Natranaerovirga hydrolytica</name>
    <dbReference type="NCBI Taxonomy" id="680378"/>
    <lineage>
        <taxon>Bacteria</taxon>
        <taxon>Bacillati</taxon>
        <taxon>Bacillota</taxon>
        <taxon>Clostridia</taxon>
        <taxon>Lachnospirales</taxon>
        <taxon>Natranaerovirgaceae</taxon>
        <taxon>Natranaerovirga</taxon>
    </lineage>
</organism>
<keyword evidence="6 11" id="KW-0547">Nucleotide-binding</keyword>
<dbReference type="PANTHER" id="PTHR21087:SF16">
    <property type="entry name" value="SHIKIMATE KINASE 1, CHLOROPLASTIC"/>
    <property type="match status" value="1"/>
</dbReference>
<evidence type="ECO:0000256" key="4">
    <source>
        <dbReference type="ARBA" id="ARBA00022605"/>
    </source>
</evidence>
<comment type="similarity">
    <text evidence="2 11">Belongs to the shikimate kinase family.</text>
</comment>
<dbReference type="AlphaFoldDB" id="A0A4R1N0I1"/>
<dbReference type="GO" id="GO:0000287">
    <property type="term" value="F:magnesium ion binding"/>
    <property type="evidence" value="ECO:0007669"/>
    <property type="project" value="UniProtKB-UniRule"/>
</dbReference>
<keyword evidence="5 11" id="KW-0808">Transferase</keyword>
<keyword evidence="11" id="KW-0460">Magnesium</keyword>
<protein>
    <recommendedName>
        <fullName evidence="3 11">Shikimate kinase</fullName>
        <shortName evidence="11">SK</shortName>
        <ecNumber evidence="3 11">2.7.1.71</ecNumber>
    </recommendedName>
</protein>
<dbReference type="GO" id="GO:0004765">
    <property type="term" value="F:shikimate kinase activity"/>
    <property type="evidence" value="ECO:0007669"/>
    <property type="project" value="UniProtKB-UniRule"/>
</dbReference>
<dbReference type="InterPro" id="IPR023000">
    <property type="entry name" value="Shikimate_kinase_CS"/>
</dbReference>
<feature type="binding site" evidence="11">
    <location>
        <position position="58"/>
    </location>
    <ligand>
        <name>substrate</name>
    </ligand>
</feature>
<feature type="binding site" evidence="11">
    <location>
        <position position="16"/>
    </location>
    <ligand>
        <name>Mg(2+)</name>
        <dbReference type="ChEBI" id="CHEBI:18420"/>
    </ligand>
</feature>
<accession>A0A4R1N0I1</accession>
<dbReference type="PROSITE" id="PS01128">
    <property type="entry name" value="SHIKIMATE_KINASE"/>
    <property type="match status" value="1"/>
</dbReference>
<evidence type="ECO:0000256" key="2">
    <source>
        <dbReference type="ARBA" id="ARBA00006997"/>
    </source>
</evidence>
<comment type="cofactor">
    <cofactor evidence="11">
        <name>Mg(2+)</name>
        <dbReference type="ChEBI" id="CHEBI:18420"/>
    </cofactor>
    <text evidence="11">Binds 1 Mg(2+) ion per subunit.</text>
</comment>
<comment type="subunit">
    <text evidence="11">Monomer.</text>
</comment>
<reference evidence="12 13" key="1">
    <citation type="submission" date="2019-03" db="EMBL/GenBank/DDBJ databases">
        <title>Genomic Encyclopedia of Type Strains, Phase IV (KMG-IV): sequencing the most valuable type-strain genomes for metagenomic binning, comparative biology and taxonomic classification.</title>
        <authorList>
            <person name="Goeker M."/>
        </authorList>
    </citation>
    <scope>NUCLEOTIDE SEQUENCE [LARGE SCALE GENOMIC DNA]</scope>
    <source>
        <strain evidence="12 13">DSM 24176</strain>
    </source>
</reference>
<dbReference type="CDD" id="cd00464">
    <property type="entry name" value="SK"/>
    <property type="match status" value="1"/>
</dbReference>
<evidence type="ECO:0000256" key="8">
    <source>
        <dbReference type="ARBA" id="ARBA00022840"/>
    </source>
</evidence>
<comment type="catalytic activity">
    <reaction evidence="10 11">
        <text>shikimate + ATP = 3-phosphoshikimate + ADP + H(+)</text>
        <dbReference type="Rhea" id="RHEA:13121"/>
        <dbReference type="ChEBI" id="CHEBI:15378"/>
        <dbReference type="ChEBI" id="CHEBI:30616"/>
        <dbReference type="ChEBI" id="CHEBI:36208"/>
        <dbReference type="ChEBI" id="CHEBI:145989"/>
        <dbReference type="ChEBI" id="CHEBI:456216"/>
        <dbReference type="EC" id="2.7.1.71"/>
    </reaction>
</comment>
<dbReference type="Proteomes" id="UP000294545">
    <property type="component" value="Unassembled WGS sequence"/>
</dbReference>
<dbReference type="UniPathway" id="UPA00053">
    <property type="reaction ID" value="UER00088"/>
</dbReference>
<name>A0A4R1N0I1_9FIRM</name>
<keyword evidence="4 11" id="KW-0028">Amino-acid biosynthesis</keyword>
<dbReference type="GO" id="GO:0009423">
    <property type="term" value="P:chorismate biosynthetic process"/>
    <property type="evidence" value="ECO:0007669"/>
    <property type="project" value="UniProtKB-UniRule"/>
</dbReference>
<dbReference type="RefSeq" id="WP_132280821.1">
    <property type="nucleotide sequence ID" value="NZ_SMGQ01000011.1"/>
</dbReference>
<dbReference type="GO" id="GO:0008652">
    <property type="term" value="P:amino acid biosynthetic process"/>
    <property type="evidence" value="ECO:0007669"/>
    <property type="project" value="UniProtKB-KW"/>
</dbReference>
<dbReference type="Gene3D" id="3.40.50.300">
    <property type="entry name" value="P-loop containing nucleotide triphosphate hydrolases"/>
    <property type="match status" value="1"/>
</dbReference>
<dbReference type="SUPFAM" id="SSF52540">
    <property type="entry name" value="P-loop containing nucleoside triphosphate hydrolases"/>
    <property type="match status" value="1"/>
</dbReference>
<evidence type="ECO:0000256" key="10">
    <source>
        <dbReference type="ARBA" id="ARBA00048567"/>
    </source>
</evidence>
<dbReference type="GO" id="GO:0005829">
    <property type="term" value="C:cytosol"/>
    <property type="evidence" value="ECO:0007669"/>
    <property type="project" value="TreeGrafter"/>
</dbReference>
<evidence type="ECO:0000256" key="7">
    <source>
        <dbReference type="ARBA" id="ARBA00022777"/>
    </source>
</evidence>
<dbReference type="GO" id="GO:0009073">
    <property type="term" value="P:aromatic amino acid family biosynthetic process"/>
    <property type="evidence" value="ECO:0007669"/>
    <property type="project" value="UniProtKB-KW"/>
</dbReference>
<evidence type="ECO:0000313" key="13">
    <source>
        <dbReference type="Proteomes" id="UP000294545"/>
    </source>
</evidence>
<feature type="binding site" evidence="11">
    <location>
        <position position="119"/>
    </location>
    <ligand>
        <name>ATP</name>
        <dbReference type="ChEBI" id="CHEBI:30616"/>
    </ligand>
</feature>
<dbReference type="InterPro" id="IPR000623">
    <property type="entry name" value="Shikimate_kinase/TSH1"/>
</dbReference>
<evidence type="ECO:0000256" key="6">
    <source>
        <dbReference type="ARBA" id="ARBA00022741"/>
    </source>
</evidence>
<keyword evidence="9 11" id="KW-0057">Aromatic amino acid biosynthesis</keyword>